<sequence>MKKDIEYYKMPPENIHELIHFIINENHLHHREIVTAEDINSTRQILCAEEKQYFNSHIFVAMSYNIICGSIRIFQKTPTQILPLEKIFNINVEALVNAGTPIYHIGRFAVSKGADKRGFHIFKTLIALALQVVQQGHRGIVFAECDVKLLRTIRLLGIEAEAIGKPTLYLGSETVPIKLPWAGYQIFLNKNKDILFNELRIFNLELPDINVSP</sequence>
<evidence type="ECO:0000313" key="2">
    <source>
        <dbReference type="EMBL" id="QOW10159.1"/>
    </source>
</evidence>
<evidence type="ECO:0000313" key="3">
    <source>
        <dbReference type="Proteomes" id="UP000594195"/>
    </source>
</evidence>
<keyword evidence="3" id="KW-1185">Reference proteome</keyword>
<dbReference type="InterPro" id="IPR016181">
    <property type="entry name" value="Acyl_CoA_acyltransferase"/>
</dbReference>
<dbReference type="Pfam" id="PF21926">
    <property type="entry name" value="FeeM"/>
    <property type="match status" value="1"/>
</dbReference>
<dbReference type="EMBL" id="CP040442">
    <property type="protein sequence ID" value="QOW10159.1"/>
    <property type="molecule type" value="Genomic_DNA"/>
</dbReference>
<protein>
    <recommendedName>
        <fullName evidence="1">N-acyl amino acid synthase FeeM catalytic core domain-containing protein</fullName>
    </recommendedName>
</protein>
<dbReference type="Proteomes" id="UP000594195">
    <property type="component" value="Chromosome"/>
</dbReference>
<organism evidence="2 3">
    <name type="scientific">Kaistella flava</name>
    <name type="common">ex Peng et al. 2021</name>
    <dbReference type="NCBI Taxonomy" id="2038776"/>
    <lineage>
        <taxon>Bacteria</taxon>
        <taxon>Pseudomonadati</taxon>
        <taxon>Bacteroidota</taxon>
        <taxon>Flavobacteriia</taxon>
        <taxon>Flavobacteriales</taxon>
        <taxon>Weeksellaceae</taxon>
        <taxon>Chryseobacterium group</taxon>
        <taxon>Kaistella</taxon>
    </lineage>
</organism>
<reference evidence="2 3" key="1">
    <citation type="submission" date="2019-05" db="EMBL/GenBank/DDBJ databases">
        <title>Chryseobacterium sp. isolated from King George Island, maritime Antarctica.</title>
        <authorList>
            <person name="Peng X."/>
        </authorList>
    </citation>
    <scope>NUCLEOTIDE SEQUENCE [LARGE SCALE GENOMIC DNA]</scope>
    <source>
        <strain evidence="2 3">7-3A</strain>
    </source>
</reference>
<proteinExistence type="predicted"/>
<gene>
    <name evidence="2" type="ORF">Q73A0000_07180</name>
</gene>
<dbReference type="SUPFAM" id="SSF55729">
    <property type="entry name" value="Acyl-CoA N-acyltransferases (Nat)"/>
    <property type="match status" value="1"/>
</dbReference>
<name>A0A7M2Y8J4_9FLAO</name>
<dbReference type="AlphaFoldDB" id="A0A7M2Y8J4"/>
<dbReference type="Gene3D" id="3.40.630.30">
    <property type="match status" value="1"/>
</dbReference>
<dbReference type="RefSeq" id="WP_193813389.1">
    <property type="nucleotide sequence ID" value="NZ_CP040442.1"/>
</dbReference>
<evidence type="ECO:0000259" key="1">
    <source>
        <dbReference type="Pfam" id="PF21926"/>
    </source>
</evidence>
<dbReference type="KEGG" id="kfa:Q73A0000_07180"/>
<accession>A0A7M2Y8J4</accession>
<feature type="domain" description="N-acyl amino acid synthase FeeM catalytic core" evidence="1">
    <location>
        <begin position="42"/>
        <end position="139"/>
    </location>
</feature>
<dbReference type="InterPro" id="IPR054597">
    <property type="entry name" value="FeeM_cat"/>
</dbReference>